<sequence length="176" mass="19528">MSRQPNQHGARPVGSNRNGNRTRDGNSYSYSASASGGPVMSTSYQASPHTSQYSYSTDQQNHQPTQEVERAWQHSNPEVHRAVNDPNLNYTYQASSAPSEGHVYGQTPYQTTNSYSQHQYASTNGQGPHQGSTGGLTESQLYTHNYGGASVNNVEVWKDESQRNGPWYGNVEREQR</sequence>
<name>A0ACC2IM92_9PLEO</name>
<organism evidence="1 2">
    <name type="scientific">Boeremia exigua</name>
    <dbReference type="NCBI Taxonomy" id="749465"/>
    <lineage>
        <taxon>Eukaryota</taxon>
        <taxon>Fungi</taxon>
        <taxon>Dikarya</taxon>
        <taxon>Ascomycota</taxon>
        <taxon>Pezizomycotina</taxon>
        <taxon>Dothideomycetes</taxon>
        <taxon>Pleosporomycetidae</taxon>
        <taxon>Pleosporales</taxon>
        <taxon>Pleosporineae</taxon>
        <taxon>Didymellaceae</taxon>
        <taxon>Boeremia</taxon>
    </lineage>
</organism>
<evidence type="ECO:0000313" key="1">
    <source>
        <dbReference type="EMBL" id="KAJ8116232.1"/>
    </source>
</evidence>
<dbReference type="EMBL" id="JAPHNI010000103">
    <property type="protein sequence ID" value="KAJ8116232.1"/>
    <property type="molecule type" value="Genomic_DNA"/>
</dbReference>
<gene>
    <name evidence="1" type="ORF">OPT61_g2293</name>
</gene>
<reference evidence="1" key="1">
    <citation type="submission" date="2022-11" db="EMBL/GenBank/DDBJ databases">
        <title>Genome Sequence of Boeremia exigua.</title>
        <authorList>
            <person name="Buettner E."/>
        </authorList>
    </citation>
    <scope>NUCLEOTIDE SEQUENCE</scope>
    <source>
        <strain evidence="1">CU02</strain>
    </source>
</reference>
<proteinExistence type="predicted"/>
<protein>
    <submittedName>
        <fullName evidence="1">Uncharacterized protein</fullName>
    </submittedName>
</protein>
<evidence type="ECO:0000313" key="2">
    <source>
        <dbReference type="Proteomes" id="UP001153331"/>
    </source>
</evidence>
<comment type="caution">
    <text evidence="1">The sequence shown here is derived from an EMBL/GenBank/DDBJ whole genome shotgun (WGS) entry which is preliminary data.</text>
</comment>
<accession>A0ACC2IM92</accession>
<dbReference type="Proteomes" id="UP001153331">
    <property type="component" value="Unassembled WGS sequence"/>
</dbReference>
<keyword evidence="2" id="KW-1185">Reference proteome</keyword>